<reference evidence="1 2" key="1">
    <citation type="journal article" date="2014" name="Genome Announc.">
        <title>Complete Genome Sequence of the Novel Giant Pseudomonas Phage PaBG.</title>
        <authorList>
            <person name="Sykilinda N.N."/>
            <person name="Bondar A.A."/>
            <person name="Gorshkova A.S."/>
            <person name="Kurochkina L.P."/>
            <person name="Kulikov E.E."/>
            <person name="Shneider M.M."/>
            <person name="Kadykov V.A."/>
            <person name="Solovjeva N.V."/>
            <person name="Kabilov M.R."/>
            <person name="Mesyanzhinov V.V."/>
            <person name="Vlassov V.V."/>
            <person name="Drukker V.V."/>
            <person name="Miroshnikov K.A."/>
        </authorList>
    </citation>
    <scope>NUCLEOTIDE SEQUENCE [LARGE SCALE GENOMIC DNA]</scope>
</reference>
<evidence type="ECO:0000313" key="2">
    <source>
        <dbReference type="Proteomes" id="UP000015545"/>
    </source>
</evidence>
<proteinExistence type="predicted"/>
<gene>
    <name evidence="1" type="ORF">PaBG_00043</name>
</gene>
<dbReference type="KEGG" id="vg:16574729"/>
<dbReference type="EMBL" id="KF147891">
    <property type="protein sequence ID" value="AGS81927.1"/>
    <property type="molecule type" value="Genomic_DNA"/>
</dbReference>
<organism evidence="1 2">
    <name type="scientific">Pseudomonas phage PaBG</name>
    <dbReference type="NCBI Taxonomy" id="1335230"/>
    <lineage>
        <taxon>Viruses</taxon>
        <taxon>Duplodnaviria</taxon>
        <taxon>Heunggongvirae</taxon>
        <taxon>Uroviricota</taxon>
        <taxon>Caudoviricetes</taxon>
        <taxon>Baikalvirus</taxon>
        <taxon>Baikalvirus PaBG</taxon>
    </lineage>
</organism>
<dbReference type="GeneID" id="16574729"/>
<keyword evidence="2" id="KW-1185">Reference proteome</keyword>
<dbReference type="Proteomes" id="UP000015545">
    <property type="component" value="Segment"/>
</dbReference>
<protein>
    <submittedName>
        <fullName evidence="1">Uncharacterized protein</fullName>
    </submittedName>
</protein>
<accession>S5VV26</accession>
<evidence type="ECO:0000313" key="1">
    <source>
        <dbReference type="EMBL" id="AGS81927.1"/>
    </source>
</evidence>
<name>S5VV26_9CAUD</name>
<sequence>MNCDENGIPRIGSPWVHKKNKISYTVYDITNAEADPGRNEEYPITVSYIGMNGKKWSKSLANFLDRMEPSPDAWGFVPILQVPSALSAEAWKRAFAQGEDAGNMHERVAAQIVEHEDFRALLFTHTNSSAVLCCVPTARDLELLNSGEYTPEELWGGSRPTCPACINADKPAKTKTPWVPYLVDRADGVAGHYAIGRWNPAGYQEVWNLWRHCWGSASEDVLTYDEAMVLMKSITVQERTLKSKGPWETRRDNLRGCTKHVATLDTHPIQKIVEVQSASSSQIEFPPLKINVTTDATLKPKVGLWYCINANDIFIDQASEAIRSILMEVGGTLAGAKTDKALDRFKFDWKQPRSAAWRDTVALNGMNYVGQVPMCGPVVWGNRTVRGGVLPDLIVVVSVLREVSKYVRDYSDKGSPFDLSFWFSLQQRASEVMHHFVTHRMVTPPVERFFQADAQNCVLHLKFPMSAINGAQDRSFDVGVFMERGDLRIDVDEAIAEAIDEVVSLDWILMG</sequence>